<evidence type="ECO:0000313" key="5">
    <source>
        <dbReference type="Proteomes" id="UP000683360"/>
    </source>
</evidence>
<feature type="coiled-coil region" evidence="1">
    <location>
        <begin position="86"/>
        <end position="120"/>
    </location>
</feature>
<dbReference type="SMART" id="SM00338">
    <property type="entry name" value="BRLZ"/>
    <property type="match status" value="1"/>
</dbReference>
<name>A0A8S3TAC6_MYTED</name>
<keyword evidence="1" id="KW-0175">Coiled coil</keyword>
<dbReference type="GO" id="GO:0000981">
    <property type="term" value="F:DNA-binding transcription factor activity, RNA polymerase II-specific"/>
    <property type="evidence" value="ECO:0007669"/>
    <property type="project" value="TreeGrafter"/>
</dbReference>
<dbReference type="OrthoDB" id="2596881at2759"/>
<comment type="caution">
    <text evidence="4">The sequence shown here is derived from an EMBL/GenBank/DDBJ whole genome shotgun (WGS) entry which is preliminary data.</text>
</comment>
<keyword evidence="5" id="KW-1185">Reference proteome</keyword>
<protein>
    <submittedName>
        <fullName evidence="4">ATF3</fullName>
    </submittedName>
</protein>
<accession>A0A8S3TAC6</accession>
<evidence type="ECO:0000313" key="4">
    <source>
        <dbReference type="EMBL" id="CAG2228419.1"/>
    </source>
</evidence>
<dbReference type="InterPro" id="IPR000837">
    <property type="entry name" value="AP-1"/>
</dbReference>
<evidence type="ECO:0000256" key="2">
    <source>
        <dbReference type="SAM" id="MobiDB-lite"/>
    </source>
</evidence>
<dbReference type="AlphaFoldDB" id="A0A8S3TAC6"/>
<evidence type="ECO:0000259" key="3">
    <source>
        <dbReference type="PROSITE" id="PS50217"/>
    </source>
</evidence>
<dbReference type="EMBL" id="CAJPWZ010001995">
    <property type="protein sequence ID" value="CAG2228419.1"/>
    <property type="molecule type" value="Genomic_DNA"/>
</dbReference>
<dbReference type="PRINTS" id="PR00042">
    <property type="entry name" value="LEUZIPPRFOS"/>
</dbReference>
<gene>
    <name evidence="4" type="ORF">MEDL_41375</name>
</gene>
<dbReference type="SUPFAM" id="SSF57959">
    <property type="entry name" value="Leucine zipper domain"/>
    <property type="match status" value="1"/>
</dbReference>
<dbReference type="PROSITE" id="PS00036">
    <property type="entry name" value="BZIP_BASIC"/>
    <property type="match status" value="1"/>
</dbReference>
<evidence type="ECO:0000256" key="1">
    <source>
        <dbReference type="SAM" id="Coils"/>
    </source>
</evidence>
<reference evidence="4" key="1">
    <citation type="submission" date="2021-03" db="EMBL/GenBank/DDBJ databases">
        <authorList>
            <person name="Bekaert M."/>
        </authorList>
    </citation>
    <scope>NUCLEOTIDE SEQUENCE</scope>
</reference>
<sequence>MDLSSLNSTSDDDSVNQDHCSSSRKPILPFIKAELRCKIQRKRLSQGLQQLQADFTEKQPAILTKVEHEQQIVRKERNKIAARKCRQRKRQITSLLQEEIRELAEENKQLKERIRCLELNREQFVWSVLNNQVTMKMFGETCRDKQMHCGKETVGIAWTEQRIKYILVMKLVFYENNIKTTIDG</sequence>
<dbReference type="PANTHER" id="PTHR23351">
    <property type="entry name" value="FOS TRANSCRIPTION FACTOR-RELATED"/>
    <property type="match status" value="1"/>
</dbReference>
<organism evidence="4 5">
    <name type="scientific">Mytilus edulis</name>
    <name type="common">Blue mussel</name>
    <dbReference type="NCBI Taxonomy" id="6550"/>
    <lineage>
        <taxon>Eukaryota</taxon>
        <taxon>Metazoa</taxon>
        <taxon>Spiralia</taxon>
        <taxon>Lophotrochozoa</taxon>
        <taxon>Mollusca</taxon>
        <taxon>Bivalvia</taxon>
        <taxon>Autobranchia</taxon>
        <taxon>Pteriomorphia</taxon>
        <taxon>Mytilida</taxon>
        <taxon>Mytiloidea</taxon>
        <taxon>Mytilidae</taxon>
        <taxon>Mytilinae</taxon>
        <taxon>Mytilus</taxon>
    </lineage>
</organism>
<dbReference type="PANTHER" id="PTHR23351:SF59">
    <property type="entry name" value="CYCLIC AMP-DEPENDENT TRANSCRIPTION FACTOR ATF-3-LIKE"/>
    <property type="match status" value="1"/>
</dbReference>
<dbReference type="PROSITE" id="PS50217">
    <property type="entry name" value="BZIP"/>
    <property type="match status" value="1"/>
</dbReference>
<feature type="domain" description="BZIP" evidence="3">
    <location>
        <begin position="68"/>
        <end position="118"/>
    </location>
</feature>
<dbReference type="GO" id="GO:0005634">
    <property type="term" value="C:nucleus"/>
    <property type="evidence" value="ECO:0007669"/>
    <property type="project" value="TreeGrafter"/>
</dbReference>
<feature type="region of interest" description="Disordered" evidence="2">
    <location>
        <begin position="1"/>
        <end position="22"/>
    </location>
</feature>
<dbReference type="Pfam" id="PF00170">
    <property type="entry name" value="bZIP_1"/>
    <property type="match status" value="1"/>
</dbReference>
<dbReference type="Proteomes" id="UP000683360">
    <property type="component" value="Unassembled WGS sequence"/>
</dbReference>
<dbReference type="GO" id="GO:0000978">
    <property type="term" value="F:RNA polymerase II cis-regulatory region sequence-specific DNA binding"/>
    <property type="evidence" value="ECO:0007669"/>
    <property type="project" value="TreeGrafter"/>
</dbReference>
<dbReference type="Gene3D" id="1.20.5.170">
    <property type="match status" value="1"/>
</dbReference>
<dbReference type="InterPro" id="IPR004827">
    <property type="entry name" value="bZIP"/>
</dbReference>
<proteinExistence type="predicted"/>
<dbReference type="InterPro" id="IPR046347">
    <property type="entry name" value="bZIP_sf"/>
</dbReference>